<protein>
    <recommendedName>
        <fullName evidence="3">Major facilitator superfamily (MFS) profile domain-containing protein</fullName>
    </recommendedName>
</protein>
<gene>
    <name evidence="2" type="ORF">METZ01_LOCUS312755</name>
</gene>
<name>A0A382NJX6_9ZZZZ</name>
<dbReference type="AlphaFoldDB" id="A0A382NJX6"/>
<accession>A0A382NJX6</accession>
<proteinExistence type="predicted"/>
<feature type="transmembrane region" description="Helical" evidence="1">
    <location>
        <begin position="23"/>
        <end position="44"/>
    </location>
</feature>
<evidence type="ECO:0000256" key="1">
    <source>
        <dbReference type="SAM" id="Phobius"/>
    </source>
</evidence>
<evidence type="ECO:0000313" key="2">
    <source>
        <dbReference type="EMBL" id="SVC59901.1"/>
    </source>
</evidence>
<evidence type="ECO:0008006" key="3">
    <source>
        <dbReference type="Google" id="ProtNLM"/>
    </source>
</evidence>
<keyword evidence="1" id="KW-0812">Transmembrane</keyword>
<organism evidence="2">
    <name type="scientific">marine metagenome</name>
    <dbReference type="NCBI Taxonomy" id="408172"/>
    <lineage>
        <taxon>unclassified sequences</taxon>
        <taxon>metagenomes</taxon>
        <taxon>ecological metagenomes</taxon>
    </lineage>
</organism>
<sequence>MGLGPVSLGIASDLLAPVYGQDALRIALIFGSVVFSMGAAALFFRASVFIREDVNPTLA</sequence>
<dbReference type="EMBL" id="UINC01100107">
    <property type="protein sequence ID" value="SVC59901.1"/>
    <property type="molecule type" value="Genomic_DNA"/>
</dbReference>
<keyword evidence="1" id="KW-1133">Transmembrane helix</keyword>
<keyword evidence="1" id="KW-0472">Membrane</keyword>
<reference evidence="2" key="1">
    <citation type="submission" date="2018-05" db="EMBL/GenBank/DDBJ databases">
        <authorList>
            <person name="Lanie J.A."/>
            <person name="Ng W.-L."/>
            <person name="Kazmierczak K.M."/>
            <person name="Andrzejewski T.M."/>
            <person name="Davidsen T.M."/>
            <person name="Wayne K.J."/>
            <person name="Tettelin H."/>
            <person name="Glass J.I."/>
            <person name="Rusch D."/>
            <person name="Podicherti R."/>
            <person name="Tsui H.-C.T."/>
            <person name="Winkler M.E."/>
        </authorList>
    </citation>
    <scope>NUCLEOTIDE SEQUENCE</scope>
</reference>